<comment type="caution">
    <text evidence="1">The sequence shown here is derived from an EMBL/GenBank/DDBJ whole genome shotgun (WGS) entry which is preliminary data.</text>
</comment>
<gene>
    <name evidence="1" type="ORF">F4X14_11010</name>
</gene>
<dbReference type="SUPFAM" id="SSF47598">
    <property type="entry name" value="Ribbon-helix-helix"/>
    <property type="match status" value="1"/>
</dbReference>
<accession>A0A6B1D6C6</accession>
<sequence length="110" mass="12390">MNRHDRYTYRVTWSDEDEMFVGLCAEFGLLSHLDDTPEKAFSGIRDVVAFAVKALDEDGAPSPEPLSTRRYRGAITLRIPPETHRALAMDAAEAGISMNRLAAERLLLRR</sequence>
<dbReference type="InterPro" id="IPR035069">
    <property type="entry name" value="TTHA1013/TTHA0281-like"/>
</dbReference>
<dbReference type="Pfam" id="PF05534">
    <property type="entry name" value="HicB"/>
    <property type="match status" value="1"/>
</dbReference>
<evidence type="ECO:0000313" key="1">
    <source>
        <dbReference type="EMBL" id="MYC95490.1"/>
    </source>
</evidence>
<dbReference type="GO" id="GO:0006355">
    <property type="term" value="P:regulation of DNA-templated transcription"/>
    <property type="evidence" value="ECO:0007669"/>
    <property type="project" value="InterPro"/>
</dbReference>
<name>A0A6B1D6C6_9CHLR</name>
<dbReference type="InterPro" id="IPR008651">
    <property type="entry name" value="Uncharacterised_HicB"/>
</dbReference>
<reference evidence="1" key="1">
    <citation type="submission" date="2019-09" db="EMBL/GenBank/DDBJ databases">
        <title>Characterisation of the sponge microbiome using genome-centric metagenomics.</title>
        <authorList>
            <person name="Engelberts J.P."/>
            <person name="Robbins S.J."/>
            <person name="De Goeij J.M."/>
            <person name="Aranda M."/>
            <person name="Bell S.C."/>
            <person name="Webster N.S."/>
        </authorList>
    </citation>
    <scope>NUCLEOTIDE SEQUENCE</scope>
    <source>
        <strain evidence="1">SB0661_bin_32</strain>
    </source>
</reference>
<dbReference type="SUPFAM" id="SSF143100">
    <property type="entry name" value="TTHA1013/TTHA0281-like"/>
    <property type="match status" value="1"/>
</dbReference>
<dbReference type="InterPro" id="IPR010985">
    <property type="entry name" value="Ribbon_hlx_hlx"/>
</dbReference>
<proteinExistence type="predicted"/>
<protein>
    <submittedName>
        <fullName evidence="1">Toxin-antitoxin system HicB family antitoxin</fullName>
    </submittedName>
</protein>
<organism evidence="1">
    <name type="scientific">Caldilineaceae bacterium SB0661_bin_32</name>
    <dbReference type="NCBI Taxonomy" id="2605255"/>
    <lineage>
        <taxon>Bacteria</taxon>
        <taxon>Bacillati</taxon>
        <taxon>Chloroflexota</taxon>
        <taxon>Caldilineae</taxon>
        <taxon>Caldilineales</taxon>
        <taxon>Caldilineaceae</taxon>
    </lineage>
</organism>
<dbReference type="EMBL" id="VXMH01000056">
    <property type="protein sequence ID" value="MYC95490.1"/>
    <property type="molecule type" value="Genomic_DNA"/>
</dbReference>
<dbReference type="AlphaFoldDB" id="A0A6B1D6C6"/>